<dbReference type="AlphaFoldDB" id="A0A9P6QYT2"/>
<evidence type="ECO:0000313" key="2">
    <source>
        <dbReference type="EMBL" id="KAG0302262.1"/>
    </source>
</evidence>
<name>A0A9P6QYT2_9FUNG</name>
<feature type="region of interest" description="Disordered" evidence="1">
    <location>
        <begin position="80"/>
        <end position="102"/>
    </location>
</feature>
<evidence type="ECO:0000313" key="3">
    <source>
        <dbReference type="Proteomes" id="UP000823405"/>
    </source>
</evidence>
<organism evidence="2 3">
    <name type="scientific">Linnemannia gamsii</name>
    <dbReference type="NCBI Taxonomy" id="64522"/>
    <lineage>
        <taxon>Eukaryota</taxon>
        <taxon>Fungi</taxon>
        <taxon>Fungi incertae sedis</taxon>
        <taxon>Mucoromycota</taxon>
        <taxon>Mortierellomycotina</taxon>
        <taxon>Mortierellomycetes</taxon>
        <taxon>Mortierellales</taxon>
        <taxon>Mortierellaceae</taxon>
        <taxon>Linnemannia</taxon>
    </lineage>
</organism>
<proteinExistence type="predicted"/>
<dbReference type="Proteomes" id="UP000823405">
    <property type="component" value="Unassembled WGS sequence"/>
</dbReference>
<feature type="region of interest" description="Disordered" evidence="1">
    <location>
        <begin position="141"/>
        <end position="165"/>
    </location>
</feature>
<comment type="caution">
    <text evidence="2">The sequence shown here is derived from an EMBL/GenBank/DDBJ whole genome shotgun (WGS) entry which is preliminary data.</text>
</comment>
<reference evidence="2" key="1">
    <citation type="journal article" date="2020" name="Fungal Divers.">
        <title>Resolving the Mortierellaceae phylogeny through synthesis of multi-gene phylogenetics and phylogenomics.</title>
        <authorList>
            <person name="Vandepol N."/>
            <person name="Liber J."/>
            <person name="Desiro A."/>
            <person name="Na H."/>
            <person name="Kennedy M."/>
            <person name="Barry K."/>
            <person name="Grigoriev I.V."/>
            <person name="Miller A.N."/>
            <person name="O'Donnell K."/>
            <person name="Stajich J.E."/>
            <person name="Bonito G."/>
        </authorList>
    </citation>
    <scope>NUCLEOTIDE SEQUENCE</scope>
    <source>
        <strain evidence="2">NVP60</strain>
    </source>
</reference>
<dbReference type="EMBL" id="JAAAIN010001532">
    <property type="protein sequence ID" value="KAG0302262.1"/>
    <property type="molecule type" value="Genomic_DNA"/>
</dbReference>
<keyword evidence="3" id="KW-1185">Reference proteome</keyword>
<sequence>MQQIEFIEAELKASRDLSMMESTLTPDQDADEQCIFLEQAIQDAQAKALDANDADTPSPRFEDTIDSLLFDVALYDRVGESTGGGRVPSEKSQGRRGAKNQTTTPIISTTLAVNSSMANADIIRNSGAINMAMDEDMDINGSASNNNTTRADSTSMLPPNNPESGKTISLLSVGVSQEKYDQLNTISYREAQLRAAELRKAVQAKSTRNQYEWFQKYYTNWCDRKRHPNHDVTLEKTLQPDQDYEGDIPSWSTVASHLKGIRDLYIQQCMENDVAPNADSIVRSPGVVALLINFKKLTHRVKASKDIHQLTVDGSYSKSVLKRFLKVCRTMNYVHITGVAKAHKLLGFRNCLCIAFNHYMVTRGQSVKDALLSNIYAHHYDPEDPAAKQVNLGIVISIPLGKMNQDHTVYSSYVRNQDVEICPKPDQVPDFRENDWKSHFLVFASERYKPMDSSTLYRYASK</sequence>
<accession>A0A9P6QYT2</accession>
<gene>
    <name evidence="2" type="ORF">BGZ97_002429</name>
</gene>
<evidence type="ECO:0000256" key="1">
    <source>
        <dbReference type="SAM" id="MobiDB-lite"/>
    </source>
</evidence>
<protein>
    <submittedName>
        <fullName evidence="2">Uncharacterized protein</fullName>
    </submittedName>
</protein>
<dbReference type="OrthoDB" id="2431397at2759"/>